<name>A0AAV9GTJ5_9PEZI</name>
<dbReference type="Pfam" id="PF13649">
    <property type="entry name" value="Methyltransf_25"/>
    <property type="match status" value="1"/>
</dbReference>
<keyword evidence="1 6" id="KW-0489">Methyltransferase</keyword>
<dbReference type="EMBL" id="MU865930">
    <property type="protein sequence ID" value="KAK4450905.1"/>
    <property type="molecule type" value="Genomic_DNA"/>
</dbReference>
<dbReference type="PANTHER" id="PTHR43464">
    <property type="entry name" value="METHYLTRANSFERASE"/>
    <property type="match status" value="1"/>
</dbReference>
<accession>A0AAV9GTJ5</accession>
<evidence type="ECO:0000259" key="5">
    <source>
        <dbReference type="Pfam" id="PF13649"/>
    </source>
</evidence>
<protein>
    <submittedName>
        <fullName evidence="6">Methyltransferase</fullName>
    </submittedName>
</protein>
<comment type="caution">
    <text evidence="6">The sequence shown here is derived from an EMBL/GenBank/DDBJ whole genome shotgun (WGS) entry which is preliminary data.</text>
</comment>
<organism evidence="6 7">
    <name type="scientific">Podospora aff. communis PSN243</name>
    <dbReference type="NCBI Taxonomy" id="3040156"/>
    <lineage>
        <taxon>Eukaryota</taxon>
        <taxon>Fungi</taxon>
        <taxon>Dikarya</taxon>
        <taxon>Ascomycota</taxon>
        <taxon>Pezizomycotina</taxon>
        <taxon>Sordariomycetes</taxon>
        <taxon>Sordariomycetidae</taxon>
        <taxon>Sordariales</taxon>
        <taxon>Podosporaceae</taxon>
        <taxon>Podospora</taxon>
    </lineage>
</organism>
<reference evidence="6" key="1">
    <citation type="journal article" date="2023" name="Mol. Phylogenet. Evol.">
        <title>Genome-scale phylogeny and comparative genomics of the fungal order Sordariales.</title>
        <authorList>
            <person name="Hensen N."/>
            <person name="Bonometti L."/>
            <person name="Westerberg I."/>
            <person name="Brannstrom I.O."/>
            <person name="Guillou S."/>
            <person name="Cros-Aarteil S."/>
            <person name="Calhoun S."/>
            <person name="Haridas S."/>
            <person name="Kuo A."/>
            <person name="Mondo S."/>
            <person name="Pangilinan J."/>
            <person name="Riley R."/>
            <person name="LaButti K."/>
            <person name="Andreopoulos B."/>
            <person name="Lipzen A."/>
            <person name="Chen C."/>
            <person name="Yan M."/>
            <person name="Daum C."/>
            <person name="Ng V."/>
            <person name="Clum A."/>
            <person name="Steindorff A."/>
            <person name="Ohm R.A."/>
            <person name="Martin F."/>
            <person name="Silar P."/>
            <person name="Natvig D.O."/>
            <person name="Lalanne C."/>
            <person name="Gautier V."/>
            <person name="Ament-Velasquez S.L."/>
            <person name="Kruys A."/>
            <person name="Hutchinson M.I."/>
            <person name="Powell A.J."/>
            <person name="Barry K."/>
            <person name="Miller A.N."/>
            <person name="Grigoriev I.V."/>
            <person name="Debuchy R."/>
            <person name="Gladieux P."/>
            <person name="Hiltunen Thoren M."/>
            <person name="Johannesson H."/>
        </authorList>
    </citation>
    <scope>NUCLEOTIDE SEQUENCE</scope>
    <source>
        <strain evidence="6">PSN243</strain>
    </source>
</reference>
<dbReference type="GO" id="GO:0032259">
    <property type="term" value="P:methylation"/>
    <property type="evidence" value="ECO:0007669"/>
    <property type="project" value="UniProtKB-KW"/>
</dbReference>
<keyword evidence="2" id="KW-0808">Transferase</keyword>
<sequence length="299" mass="32874">MFKSLLKLQKHESPSTESPSPPSQYDTIGSKYKVIKSLPTALVEKSSLHAAIAPLIPNARVLDLACGTGFFTRLLLEWGAASVVGVDLSPAMISAAVSEARSLPPHTAQRMDFRVGDATTLGKIEDAAGKGFDHAIGAWLLHYAADENELTAMFSTISANLNSPASVFVGIAARPVARKDMDACAEKLNGERAQGWLREHLRAVTSYYERMADGEGEWKVQVTSTENPEVSFRNCHLPMEVYERAARRGGMLGKLGWREVKLHEDVREEAIREFGQEFWDVYFDIGPHFGLLVVEKGGE</sequence>
<evidence type="ECO:0000256" key="4">
    <source>
        <dbReference type="SAM" id="MobiDB-lite"/>
    </source>
</evidence>
<dbReference type="CDD" id="cd02440">
    <property type="entry name" value="AdoMet_MTases"/>
    <property type="match status" value="1"/>
</dbReference>
<dbReference type="SUPFAM" id="SSF53335">
    <property type="entry name" value="S-adenosyl-L-methionine-dependent methyltransferases"/>
    <property type="match status" value="1"/>
</dbReference>
<feature type="domain" description="Methyltransferase" evidence="5">
    <location>
        <begin position="61"/>
        <end position="161"/>
    </location>
</feature>
<dbReference type="InterPro" id="IPR029063">
    <property type="entry name" value="SAM-dependent_MTases_sf"/>
</dbReference>
<proteinExistence type="predicted"/>
<dbReference type="InterPro" id="IPR041698">
    <property type="entry name" value="Methyltransf_25"/>
</dbReference>
<keyword evidence="7" id="KW-1185">Reference proteome</keyword>
<dbReference type="Proteomes" id="UP001321760">
    <property type="component" value="Unassembled WGS sequence"/>
</dbReference>
<gene>
    <name evidence="6" type="ORF">QBC34DRAFT_447885</name>
</gene>
<evidence type="ECO:0000256" key="2">
    <source>
        <dbReference type="ARBA" id="ARBA00022679"/>
    </source>
</evidence>
<feature type="region of interest" description="Disordered" evidence="4">
    <location>
        <begin position="1"/>
        <end position="24"/>
    </location>
</feature>
<keyword evidence="3" id="KW-0949">S-adenosyl-L-methionine</keyword>
<reference evidence="6" key="2">
    <citation type="submission" date="2023-05" db="EMBL/GenBank/DDBJ databases">
        <authorList>
            <consortium name="Lawrence Berkeley National Laboratory"/>
            <person name="Steindorff A."/>
            <person name="Hensen N."/>
            <person name="Bonometti L."/>
            <person name="Westerberg I."/>
            <person name="Brannstrom I.O."/>
            <person name="Guillou S."/>
            <person name="Cros-Aarteil S."/>
            <person name="Calhoun S."/>
            <person name="Haridas S."/>
            <person name="Kuo A."/>
            <person name="Mondo S."/>
            <person name="Pangilinan J."/>
            <person name="Riley R."/>
            <person name="Labutti K."/>
            <person name="Andreopoulos B."/>
            <person name="Lipzen A."/>
            <person name="Chen C."/>
            <person name="Yanf M."/>
            <person name="Daum C."/>
            <person name="Ng V."/>
            <person name="Clum A."/>
            <person name="Ohm R."/>
            <person name="Martin F."/>
            <person name="Silar P."/>
            <person name="Natvig D."/>
            <person name="Lalanne C."/>
            <person name="Gautier V."/>
            <person name="Ament-Velasquez S.L."/>
            <person name="Kruys A."/>
            <person name="Hutchinson M.I."/>
            <person name="Powell A.J."/>
            <person name="Barry K."/>
            <person name="Miller A.N."/>
            <person name="Grigoriev I.V."/>
            <person name="Debuchy R."/>
            <person name="Gladieux P."/>
            <person name="Thoren M.H."/>
            <person name="Johannesson H."/>
        </authorList>
    </citation>
    <scope>NUCLEOTIDE SEQUENCE</scope>
    <source>
        <strain evidence="6">PSN243</strain>
    </source>
</reference>
<evidence type="ECO:0000313" key="6">
    <source>
        <dbReference type="EMBL" id="KAK4450905.1"/>
    </source>
</evidence>
<evidence type="ECO:0000256" key="3">
    <source>
        <dbReference type="ARBA" id="ARBA00022691"/>
    </source>
</evidence>
<dbReference type="AlphaFoldDB" id="A0AAV9GTJ5"/>
<dbReference type="GO" id="GO:0008168">
    <property type="term" value="F:methyltransferase activity"/>
    <property type="evidence" value="ECO:0007669"/>
    <property type="project" value="UniProtKB-KW"/>
</dbReference>
<dbReference type="Gene3D" id="3.40.50.150">
    <property type="entry name" value="Vaccinia Virus protein VP39"/>
    <property type="match status" value="1"/>
</dbReference>
<evidence type="ECO:0000256" key="1">
    <source>
        <dbReference type="ARBA" id="ARBA00022603"/>
    </source>
</evidence>
<dbReference type="PANTHER" id="PTHR43464:SF19">
    <property type="entry name" value="UBIQUINONE BIOSYNTHESIS O-METHYLTRANSFERASE, MITOCHONDRIAL"/>
    <property type="match status" value="1"/>
</dbReference>
<evidence type="ECO:0000313" key="7">
    <source>
        <dbReference type="Proteomes" id="UP001321760"/>
    </source>
</evidence>